<keyword evidence="6" id="KW-0645">Protease</keyword>
<dbReference type="PANTHER" id="PTHR21581:SF11">
    <property type="entry name" value="D-ALANYL-D-ALANINE CARBOXYPEPTIDASE DACA"/>
    <property type="match status" value="1"/>
</dbReference>
<dbReference type="PATRIC" id="fig|1122147.4.peg.564"/>
<evidence type="ECO:0000256" key="6">
    <source>
        <dbReference type="ARBA" id="ARBA00022670"/>
    </source>
</evidence>
<feature type="chain" id="PRO_5006413115" description="serine-type D-Ala-D-Ala carboxypeptidase" evidence="16">
    <location>
        <begin position="31"/>
        <end position="427"/>
    </location>
</feature>
<keyword evidence="5 18" id="KW-0121">Carboxypeptidase</keyword>
<comment type="caution">
    <text evidence="18">The sequence shown here is derived from an EMBL/GenBank/DDBJ whole genome shotgun (WGS) entry which is preliminary data.</text>
</comment>
<keyword evidence="10" id="KW-0573">Peptidoglycan synthesis</keyword>
<proteinExistence type="inferred from homology"/>
<feature type="active site" evidence="13">
    <location>
        <position position="134"/>
    </location>
</feature>
<feature type="active site" description="Acyl-ester intermediate" evidence="13">
    <location>
        <position position="71"/>
    </location>
</feature>
<evidence type="ECO:0000256" key="16">
    <source>
        <dbReference type="SAM" id="SignalP"/>
    </source>
</evidence>
<dbReference type="EMBL" id="AZFW01000103">
    <property type="protein sequence ID" value="KRM25629.1"/>
    <property type="molecule type" value="Genomic_DNA"/>
</dbReference>
<keyword evidence="9" id="KW-0133">Cell shape</keyword>
<dbReference type="GO" id="GO:0009252">
    <property type="term" value="P:peptidoglycan biosynthetic process"/>
    <property type="evidence" value="ECO:0007669"/>
    <property type="project" value="UniProtKB-UniPathway"/>
</dbReference>
<reference evidence="18 19" key="1">
    <citation type="journal article" date="2015" name="Genome Announc.">
        <title>Expanding the biotechnology potential of lactobacilli through comparative genomics of 213 strains and associated genera.</title>
        <authorList>
            <person name="Sun Z."/>
            <person name="Harris H.M."/>
            <person name="McCann A."/>
            <person name="Guo C."/>
            <person name="Argimon S."/>
            <person name="Zhang W."/>
            <person name="Yang X."/>
            <person name="Jeffery I.B."/>
            <person name="Cooney J.C."/>
            <person name="Kagawa T.F."/>
            <person name="Liu W."/>
            <person name="Song Y."/>
            <person name="Salvetti E."/>
            <person name="Wrobel A."/>
            <person name="Rasinkangas P."/>
            <person name="Parkhill J."/>
            <person name="Rea M.C."/>
            <person name="O'Sullivan O."/>
            <person name="Ritari J."/>
            <person name="Douillard F.P."/>
            <person name="Paul Ross R."/>
            <person name="Yang R."/>
            <person name="Briner A.E."/>
            <person name="Felis G.E."/>
            <person name="de Vos W.M."/>
            <person name="Barrangou R."/>
            <person name="Klaenhammer T.R."/>
            <person name="Caufield P.W."/>
            <person name="Cui Y."/>
            <person name="Zhang H."/>
            <person name="O'Toole P.W."/>
        </authorList>
    </citation>
    <scope>NUCLEOTIDE SEQUENCE [LARGE SCALE GENOMIC DNA]</scope>
    <source>
        <strain evidence="18 19">DSM 16991</strain>
    </source>
</reference>
<evidence type="ECO:0000259" key="17">
    <source>
        <dbReference type="SMART" id="SM00936"/>
    </source>
</evidence>
<dbReference type="InterPro" id="IPR015956">
    <property type="entry name" value="Peniciliin-bd_prot_C_sf"/>
</dbReference>
<evidence type="ECO:0000256" key="14">
    <source>
        <dbReference type="PIRSR" id="PIRSR618044-2"/>
    </source>
</evidence>
<dbReference type="eggNOG" id="COG1686">
    <property type="taxonomic scope" value="Bacteria"/>
</dbReference>
<evidence type="ECO:0000256" key="8">
    <source>
        <dbReference type="ARBA" id="ARBA00022801"/>
    </source>
</evidence>
<dbReference type="Pfam" id="PF00768">
    <property type="entry name" value="Peptidase_S11"/>
    <property type="match status" value="1"/>
</dbReference>
<keyword evidence="8" id="KW-0378">Hydrolase</keyword>
<dbReference type="EC" id="3.4.16.4" evidence="4"/>
<protein>
    <recommendedName>
        <fullName evidence="4">serine-type D-Ala-D-Ala carboxypeptidase</fullName>
        <ecNumber evidence="4">3.4.16.4</ecNumber>
    </recommendedName>
</protein>
<dbReference type="Gene3D" id="3.40.710.10">
    <property type="entry name" value="DD-peptidase/beta-lactamase superfamily"/>
    <property type="match status" value="1"/>
</dbReference>
<sequence length="427" mass="45719">MQLRKKNWASLIVLWLTLLCLGAAAPIAQAAAAPVNTSTITIGAKAGVAFDLQSGKVLAAKDDLTAYPLASLTKIVSLYVIRDAISHGRLQWTDTVTPNAAEIKLSQDTNLSNVPLANHAYTVRELYDAGWIYSANVAVMLLGNKLSGSQKAFIKEMQDHLDALGIQDATIYTTSGLNNSLIPDSLRVPGTPSDGENKMSAADIGLVVRHLLQTYPDVLKDSAVVHKNFAVTDTQTYAMTNWNALLTGNSLAQSDLPVDGLKTGTSDLAGQCLVATMPWQGRRLVSVVLHADGAETDNAKRFTATAALLRAVNQQWRPVTLTPNNTKIAKLSVTDGKQDAVAVGLAKPVVAWQHNGQLATPVLAMGRKAATSAPVQKGDQVASTSLADDSLGYLPRVNTQQVNLIATQNVGKLNIFERFFRWLGNLF</sequence>
<comment type="function">
    <text evidence="1">Removes C-terminal D-alanyl residues from sugar-peptide cell wall precursors.</text>
</comment>
<dbReference type="UniPathway" id="UPA00219"/>
<gene>
    <name evidence="18" type="ORF">FC91_GL000544</name>
</gene>
<accession>A0A0R1X796</accession>
<dbReference type="InterPro" id="IPR018044">
    <property type="entry name" value="Peptidase_S11"/>
</dbReference>
<evidence type="ECO:0000256" key="13">
    <source>
        <dbReference type="PIRSR" id="PIRSR618044-1"/>
    </source>
</evidence>
<evidence type="ECO:0000256" key="3">
    <source>
        <dbReference type="ARBA" id="ARBA00007164"/>
    </source>
</evidence>
<feature type="active site" description="Proton acceptor" evidence="13">
    <location>
        <position position="74"/>
    </location>
</feature>
<evidence type="ECO:0000256" key="2">
    <source>
        <dbReference type="ARBA" id="ARBA00004752"/>
    </source>
</evidence>
<dbReference type="InterPro" id="IPR037167">
    <property type="entry name" value="Peptidase_S11_C_sf"/>
</dbReference>
<evidence type="ECO:0000256" key="4">
    <source>
        <dbReference type="ARBA" id="ARBA00012448"/>
    </source>
</evidence>
<feature type="domain" description="Peptidase S11 D-Ala-D-Ala carboxypeptidase A C-terminal" evidence="17">
    <location>
        <begin position="316"/>
        <end position="412"/>
    </location>
</feature>
<dbReference type="GO" id="GO:0006508">
    <property type="term" value="P:proteolysis"/>
    <property type="evidence" value="ECO:0007669"/>
    <property type="project" value="UniProtKB-KW"/>
</dbReference>
<dbReference type="OrthoDB" id="9791132at2"/>
<dbReference type="SUPFAM" id="SSF69189">
    <property type="entry name" value="Penicillin-binding protein associated domain"/>
    <property type="match status" value="1"/>
</dbReference>
<dbReference type="Pfam" id="PF07943">
    <property type="entry name" value="PBP5_C"/>
    <property type="match status" value="1"/>
</dbReference>
<dbReference type="AlphaFoldDB" id="A0A0R1X796"/>
<dbReference type="SMART" id="SM00936">
    <property type="entry name" value="PBP5_C"/>
    <property type="match status" value="1"/>
</dbReference>
<dbReference type="Gene3D" id="2.60.410.10">
    <property type="entry name" value="D-Ala-D-Ala carboxypeptidase, C-terminal domain"/>
    <property type="match status" value="1"/>
</dbReference>
<comment type="pathway">
    <text evidence="2">Cell wall biogenesis; peptidoglycan biosynthesis.</text>
</comment>
<comment type="catalytic activity">
    <reaction evidence="12">
        <text>Preferential cleavage: (Ac)2-L-Lys-D-Ala-|-D-Ala. Also transpeptidation of peptidyl-alanyl moieties that are N-acyl substituents of D-alanine.</text>
        <dbReference type="EC" id="3.4.16.4"/>
    </reaction>
</comment>
<evidence type="ECO:0000256" key="7">
    <source>
        <dbReference type="ARBA" id="ARBA00022729"/>
    </source>
</evidence>
<feature type="signal peptide" evidence="16">
    <location>
        <begin position="1"/>
        <end position="30"/>
    </location>
</feature>
<organism evidence="18 19">
    <name type="scientific">Schleiferilactobacillus harbinensis DSM 16991</name>
    <dbReference type="NCBI Taxonomy" id="1122147"/>
    <lineage>
        <taxon>Bacteria</taxon>
        <taxon>Bacillati</taxon>
        <taxon>Bacillota</taxon>
        <taxon>Bacilli</taxon>
        <taxon>Lactobacillales</taxon>
        <taxon>Lactobacillaceae</taxon>
        <taxon>Schleiferilactobacillus</taxon>
    </lineage>
</organism>
<evidence type="ECO:0000256" key="15">
    <source>
        <dbReference type="RuleBase" id="RU004016"/>
    </source>
</evidence>
<evidence type="ECO:0000256" key="9">
    <source>
        <dbReference type="ARBA" id="ARBA00022960"/>
    </source>
</evidence>
<evidence type="ECO:0000256" key="1">
    <source>
        <dbReference type="ARBA" id="ARBA00003217"/>
    </source>
</evidence>
<keyword evidence="11" id="KW-0961">Cell wall biogenesis/degradation</keyword>
<dbReference type="InterPro" id="IPR001967">
    <property type="entry name" value="Peptidase_S11_N"/>
</dbReference>
<name>A0A0R1X796_9LACO</name>
<evidence type="ECO:0000256" key="5">
    <source>
        <dbReference type="ARBA" id="ARBA00022645"/>
    </source>
</evidence>
<dbReference type="Proteomes" id="UP000050949">
    <property type="component" value="Unassembled WGS sequence"/>
</dbReference>
<dbReference type="RefSeq" id="WP_051225492.1">
    <property type="nucleotide sequence ID" value="NZ_AZFW01000103.1"/>
</dbReference>
<dbReference type="GO" id="GO:0009002">
    <property type="term" value="F:serine-type D-Ala-D-Ala carboxypeptidase activity"/>
    <property type="evidence" value="ECO:0007669"/>
    <property type="project" value="UniProtKB-EC"/>
</dbReference>
<keyword evidence="7 16" id="KW-0732">Signal</keyword>
<evidence type="ECO:0000256" key="12">
    <source>
        <dbReference type="ARBA" id="ARBA00034000"/>
    </source>
</evidence>
<dbReference type="InterPro" id="IPR012338">
    <property type="entry name" value="Beta-lactam/transpept-like"/>
</dbReference>
<evidence type="ECO:0000256" key="10">
    <source>
        <dbReference type="ARBA" id="ARBA00022984"/>
    </source>
</evidence>
<dbReference type="PRINTS" id="PR00725">
    <property type="entry name" value="DADACBPTASE1"/>
</dbReference>
<dbReference type="SUPFAM" id="SSF56601">
    <property type="entry name" value="beta-lactamase/transpeptidase-like"/>
    <property type="match status" value="1"/>
</dbReference>
<evidence type="ECO:0000313" key="18">
    <source>
        <dbReference type="EMBL" id="KRM25629.1"/>
    </source>
</evidence>
<evidence type="ECO:0000313" key="19">
    <source>
        <dbReference type="Proteomes" id="UP000050949"/>
    </source>
</evidence>
<feature type="binding site" evidence="14">
    <location>
        <position position="262"/>
    </location>
    <ligand>
        <name>substrate</name>
    </ligand>
</feature>
<dbReference type="InterPro" id="IPR012907">
    <property type="entry name" value="Peptidase_S11_C"/>
</dbReference>
<comment type="similarity">
    <text evidence="3 15">Belongs to the peptidase S11 family.</text>
</comment>
<dbReference type="GO" id="GO:0071555">
    <property type="term" value="P:cell wall organization"/>
    <property type="evidence" value="ECO:0007669"/>
    <property type="project" value="UniProtKB-KW"/>
</dbReference>
<dbReference type="GO" id="GO:0008360">
    <property type="term" value="P:regulation of cell shape"/>
    <property type="evidence" value="ECO:0007669"/>
    <property type="project" value="UniProtKB-KW"/>
</dbReference>
<evidence type="ECO:0000256" key="11">
    <source>
        <dbReference type="ARBA" id="ARBA00023316"/>
    </source>
</evidence>
<dbReference type="PANTHER" id="PTHR21581">
    <property type="entry name" value="D-ALANYL-D-ALANINE CARBOXYPEPTIDASE"/>
    <property type="match status" value="1"/>
</dbReference>